<dbReference type="AlphaFoldDB" id="A0A0D2B726"/>
<keyword evidence="3" id="KW-1185">Reference proteome</keyword>
<name>A0A0D2B726_9PEZI</name>
<feature type="region of interest" description="Disordered" evidence="1">
    <location>
        <begin position="1"/>
        <end position="54"/>
    </location>
</feature>
<accession>A0A0D2B726</accession>
<evidence type="ECO:0000313" key="3">
    <source>
        <dbReference type="Proteomes" id="UP000053259"/>
    </source>
</evidence>
<protein>
    <submittedName>
        <fullName evidence="2">Uncharacterized protein</fullName>
    </submittedName>
</protein>
<dbReference type="InParanoid" id="A0A0D2B726"/>
<reference evidence="2 3" key="1">
    <citation type="submission" date="2015-01" db="EMBL/GenBank/DDBJ databases">
        <title>The Genome Sequence of Ochroconis gallopava CBS43764.</title>
        <authorList>
            <consortium name="The Broad Institute Genomics Platform"/>
            <person name="Cuomo C."/>
            <person name="de Hoog S."/>
            <person name="Gorbushina A."/>
            <person name="Stielow B."/>
            <person name="Teixiera M."/>
            <person name="Abouelleil A."/>
            <person name="Chapman S.B."/>
            <person name="Priest M."/>
            <person name="Young S.K."/>
            <person name="Wortman J."/>
            <person name="Nusbaum C."/>
            <person name="Birren B."/>
        </authorList>
    </citation>
    <scope>NUCLEOTIDE SEQUENCE [LARGE SCALE GENOMIC DNA]</scope>
    <source>
        <strain evidence="2 3">CBS 43764</strain>
    </source>
</reference>
<sequence length="242" mass="27414">MAKRAREQTNETSQPFANEAATFTYVPRSSGAPTPSGSEGSAPSNAPPNFQTSDLRPQYRLVPIYEVPWFHSYGSQPCYSHYSQPLPSTLPACWPGSFETKPLCYNCLMQQPIPKYYQVDGCYYYTPSQPPMLAASSYNGRRLRDGTYPWYGRTRDEVQADGWKEREQCERQMGKEAKGAERAHCSGDEEAKAIEPKGKPTDLYWVQHKDGGLRAYPLGTIRINFQGAWKIDSNGWPYLVEK</sequence>
<dbReference type="RefSeq" id="XP_016216883.1">
    <property type="nucleotide sequence ID" value="XM_016354867.1"/>
</dbReference>
<evidence type="ECO:0000313" key="2">
    <source>
        <dbReference type="EMBL" id="KIW07014.1"/>
    </source>
</evidence>
<feature type="compositionally biased region" description="Polar residues" evidence="1">
    <location>
        <begin position="31"/>
        <end position="54"/>
    </location>
</feature>
<gene>
    <name evidence="2" type="ORF">PV09_01909</name>
</gene>
<evidence type="ECO:0000256" key="1">
    <source>
        <dbReference type="SAM" id="MobiDB-lite"/>
    </source>
</evidence>
<dbReference type="GeneID" id="27309882"/>
<organism evidence="2 3">
    <name type="scientific">Verruconis gallopava</name>
    <dbReference type="NCBI Taxonomy" id="253628"/>
    <lineage>
        <taxon>Eukaryota</taxon>
        <taxon>Fungi</taxon>
        <taxon>Dikarya</taxon>
        <taxon>Ascomycota</taxon>
        <taxon>Pezizomycotina</taxon>
        <taxon>Dothideomycetes</taxon>
        <taxon>Pleosporomycetidae</taxon>
        <taxon>Venturiales</taxon>
        <taxon>Sympoventuriaceae</taxon>
        <taxon>Verruconis</taxon>
    </lineage>
</organism>
<proteinExistence type="predicted"/>
<dbReference type="Proteomes" id="UP000053259">
    <property type="component" value="Unassembled WGS sequence"/>
</dbReference>
<dbReference type="HOGENOM" id="CLU_1147954_0_0_1"/>
<dbReference type="EMBL" id="KN847533">
    <property type="protein sequence ID" value="KIW07014.1"/>
    <property type="molecule type" value="Genomic_DNA"/>
</dbReference>
<dbReference type="VEuPathDB" id="FungiDB:PV09_01909"/>